<organism evidence="7 8">
    <name type="scientific">Rhododendron simsii</name>
    <name type="common">Sims's rhododendron</name>
    <dbReference type="NCBI Taxonomy" id="118357"/>
    <lineage>
        <taxon>Eukaryota</taxon>
        <taxon>Viridiplantae</taxon>
        <taxon>Streptophyta</taxon>
        <taxon>Embryophyta</taxon>
        <taxon>Tracheophyta</taxon>
        <taxon>Spermatophyta</taxon>
        <taxon>Magnoliopsida</taxon>
        <taxon>eudicotyledons</taxon>
        <taxon>Gunneridae</taxon>
        <taxon>Pentapetalae</taxon>
        <taxon>asterids</taxon>
        <taxon>Ericales</taxon>
        <taxon>Ericaceae</taxon>
        <taxon>Ericoideae</taxon>
        <taxon>Rhodoreae</taxon>
        <taxon>Rhododendron</taxon>
    </lineage>
</organism>
<evidence type="ECO:0000256" key="3">
    <source>
        <dbReference type="ARBA" id="ARBA00022833"/>
    </source>
</evidence>
<dbReference type="EMBL" id="WJXA01000002">
    <property type="protein sequence ID" value="KAF7150533.1"/>
    <property type="molecule type" value="Genomic_DNA"/>
</dbReference>
<proteinExistence type="predicted"/>
<evidence type="ECO:0000259" key="6">
    <source>
        <dbReference type="PROSITE" id="PS50966"/>
    </source>
</evidence>
<dbReference type="SMART" id="SM00575">
    <property type="entry name" value="ZnF_PMZ"/>
    <property type="match status" value="1"/>
</dbReference>
<dbReference type="PROSITE" id="PS50966">
    <property type="entry name" value="ZF_SWIM"/>
    <property type="match status" value="1"/>
</dbReference>
<dbReference type="PANTHER" id="PTHR31973">
    <property type="entry name" value="POLYPROTEIN, PUTATIVE-RELATED"/>
    <property type="match status" value="1"/>
</dbReference>
<evidence type="ECO:0000256" key="4">
    <source>
        <dbReference type="PROSITE-ProRule" id="PRU00325"/>
    </source>
</evidence>
<feature type="compositionally biased region" description="Acidic residues" evidence="5">
    <location>
        <begin position="178"/>
        <end position="204"/>
    </location>
</feature>
<dbReference type="Proteomes" id="UP000626092">
    <property type="component" value="Unassembled WGS sequence"/>
</dbReference>
<feature type="compositionally biased region" description="Polar residues" evidence="5">
    <location>
        <begin position="205"/>
        <end position="223"/>
    </location>
</feature>
<evidence type="ECO:0000256" key="2">
    <source>
        <dbReference type="ARBA" id="ARBA00022771"/>
    </source>
</evidence>
<dbReference type="InterPro" id="IPR004332">
    <property type="entry name" value="Transposase_MuDR"/>
</dbReference>
<dbReference type="OrthoDB" id="687700at2759"/>
<sequence>MASALYFDINVHFKGKVSRIKNVEPNCYSYIDLLDDVSEKSLSTVPCGNGCTITLKSVIPGSNETMVVGCDLDVLDMFRLNSKTCQIELFVELSDVDGGLEVGIDEGVGYQIIDLEKNDGCQIIDLEKNDGYQIIDVERNEGVGGKRKNVQRDEGDDPFANWPSDSDGNGDYDNMLDVIEEDDSENSDEDCQYPLDAEENDSENTDGFSSYESDNEDGGQSSDNDGKEQMNYVDISKFGKEFHVDGGDGEITLKEGLLFANVDKFREALKEYTIQKGCKIVRVKNEKSRVTCRCAALGCNWRIHASPLPDDITYKIRKYEGEHTCLASTIISEANSTWICKKMIGCLRTNPKMTLDAMQVEIQHKYGVEASLTQLYRARRKALDEIEGNHAMAYKLLPTYAHEVRRSNPGSLVKINVERLTPTSNPMFQRFFIAFDAMISGFKAGCRPFIGLDGCHLKGPYGGVLLAAVALDANNGLFPIAIAIVEKEGRDSWEFFIDHLQTVIGAGTEAKPWTFMSDMQKDWNGFDGSLRWVELWDNSIDKVLGEFLPESSHRLCCRHLFANFKKVHPGMLLKKYFWEAARAYNQVEYQQAMERIKNISKEAHKWLSDVSVDQWARHAFDDRVKNDHITNNLTESFNSWLGHLRHKPILSLLEGVRTKVMTRIQKRHAKASTWVGLVGPHVKKRLAKAQRQSRQCTLLFCGGDEYEIIENGHTYELNMSTKACSCREWQIAGIPCRHAVAALTHKRANIEEGCDQSFMIDAYLKTHGGMIHPVTDQRMWEPIQGHQLDPPPLRRMPGRPRKNRRREGCLEGQERIEGEKLMRNLQGQVKRKGLKL</sequence>
<keyword evidence="2 4" id="KW-0863">Zinc-finger</keyword>
<feature type="domain" description="SWIM-type" evidence="6">
    <location>
        <begin position="715"/>
        <end position="747"/>
    </location>
</feature>
<evidence type="ECO:0000313" key="7">
    <source>
        <dbReference type="EMBL" id="KAF7150533.1"/>
    </source>
</evidence>
<feature type="region of interest" description="Disordered" evidence="5">
    <location>
        <begin position="144"/>
        <end position="228"/>
    </location>
</feature>
<dbReference type="AlphaFoldDB" id="A0A834HAI0"/>
<evidence type="ECO:0000256" key="5">
    <source>
        <dbReference type="SAM" id="MobiDB-lite"/>
    </source>
</evidence>
<dbReference type="InterPro" id="IPR018289">
    <property type="entry name" value="MULE_transposase_dom"/>
</dbReference>
<evidence type="ECO:0000313" key="8">
    <source>
        <dbReference type="Proteomes" id="UP000626092"/>
    </source>
</evidence>
<comment type="caution">
    <text evidence="7">The sequence shown here is derived from an EMBL/GenBank/DDBJ whole genome shotgun (WGS) entry which is preliminary data.</text>
</comment>
<dbReference type="GO" id="GO:0008270">
    <property type="term" value="F:zinc ion binding"/>
    <property type="evidence" value="ECO:0007669"/>
    <property type="project" value="UniProtKB-KW"/>
</dbReference>
<feature type="compositionally biased region" description="Basic residues" evidence="5">
    <location>
        <begin position="796"/>
        <end position="805"/>
    </location>
</feature>
<keyword evidence="8" id="KW-1185">Reference proteome</keyword>
<dbReference type="InterPro" id="IPR007527">
    <property type="entry name" value="Znf_SWIM"/>
</dbReference>
<gene>
    <name evidence="7" type="ORF">RHSIM_Rhsim02G0213500</name>
</gene>
<reference evidence="7" key="1">
    <citation type="submission" date="2019-11" db="EMBL/GenBank/DDBJ databases">
        <authorList>
            <person name="Liu Y."/>
            <person name="Hou J."/>
            <person name="Li T.-Q."/>
            <person name="Guan C.-H."/>
            <person name="Wu X."/>
            <person name="Wu H.-Z."/>
            <person name="Ling F."/>
            <person name="Zhang R."/>
            <person name="Shi X.-G."/>
            <person name="Ren J.-P."/>
            <person name="Chen E.-F."/>
            <person name="Sun J.-M."/>
        </authorList>
    </citation>
    <scope>NUCLEOTIDE SEQUENCE</scope>
    <source>
        <strain evidence="7">Adult_tree_wgs_1</strain>
        <tissue evidence="7">Leaves</tissue>
    </source>
</reference>
<dbReference type="PANTHER" id="PTHR31973:SF187">
    <property type="entry name" value="MUTATOR TRANSPOSASE MUDRA PROTEIN"/>
    <property type="match status" value="1"/>
</dbReference>
<protein>
    <recommendedName>
        <fullName evidence="6">SWIM-type domain-containing protein</fullName>
    </recommendedName>
</protein>
<keyword evidence="1" id="KW-0479">Metal-binding</keyword>
<dbReference type="Pfam" id="PF10551">
    <property type="entry name" value="MULE"/>
    <property type="match status" value="1"/>
</dbReference>
<feature type="region of interest" description="Disordered" evidence="5">
    <location>
        <begin position="783"/>
        <end position="812"/>
    </location>
</feature>
<accession>A0A834HAI0</accession>
<name>A0A834HAI0_RHOSS</name>
<dbReference type="Pfam" id="PF04434">
    <property type="entry name" value="SWIM"/>
    <property type="match status" value="1"/>
</dbReference>
<dbReference type="InterPro" id="IPR006564">
    <property type="entry name" value="Znf_PMZ"/>
</dbReference>
<dbReference type="Pfam" id="PF03108">
    <property type="entry name" value="DBD_Tnp_Mut"/>
    <property type="match status" value="1"/>
</dbReference>
<keyword evidence="3" id="KW-0862">Zinc</keyword>
<evidence type="ECO:0000256" key="1">
    <source>
        <dbReference type="ARBA" id="ARBA00022723"/>
    </source>
</evidence>